<dbReference type="PANTHER" id="PTHR15910">
    <property type="entry name" value="ARCHAEMETZINCIN"/>
    <property type="match status" value="1"/>
</dbReference>
<keyword evidence="5" id="KW-0862">Zinc</keyword>
<comment type="cofactor">
    <cofactor evidence="1">
        <name>Zn(2+)</name>
        <dbReference type="ChEBI" id="CHEBI:29105"/>
    </cofactor>
</comment>
<keyword evidence="2" id="KW-0645">Protease</keyword>
<evidence type="ECO:0000256" key="6">
    <source>
        <dbReference type="ARBA" id="ARBA00023049"/>
    </source>
</evidence>
<dbReference type="CDD" id="cd11375">
    <property type="entry name" value="Peptidase_M54"/>
    <property type="match status" value="1"/>
</dbReference>
<dbReference type="Pfam" id="PF07998">
    <property type="entry name" value="Peptidase_M54"/>
    <property type="match status" value="1"/>
</dbReference>
<keyword evidence="6" id="KW-0482">Metalloprotease</keyword>
<dbReference type="GO" id="GO:0008237">
    <property type="term" value="F:metallopeptidase activity"/>
    <property type="evidence" value="ECO:0007669"/>
    <property type="project" value="UniProtKB-KW"/>
</dbReference>
<keyword evidence="4" id="KW-0378">Hydrolase</keyword>
<evidence type="ECO:0000256" key="2">
    <source>
        <dbReference type="ARBA" id="ARBA00022670"/>
    </source>
</evidence>
<feature type="region of interest" description="Disordered" evidence="7">
    <location>
        <begin position="317"/>
        <end position="344"/>
    </location>
</feature>
<dbReference type="OrthoDB" id="194149at2759"/>
<dbReference type="EMBL" id="RRYP01010318">
    <property type="protein sequence ID" value="TNV78457.1"/>
    <property type="molecule type" value="Genomic_DNA"/>
</dbReference>
<accession>A0A8J8NMR7</accession>
<evidence type="ECO:0000256" key="1">
    <source>
        <dbReference type="ARBA" id="ARBA00001947"/>
    </source>
</evidence>
<dbReference type="InterPro" id="IPR024079">
    <property type="entry name" value="MetalloPept_cat_dom_sf"/>
</dbReference>
<dbReference type="InterPro" id="IPR012962">
    <property type="entry name" value="Pept_M54_archaemetzincn"/>
</dbReference>
<proteinExistence type="predicted"/>
<feature type="compositionally biased region" description="Low complexity" evidence="7">
    <location>
        <begin position="319"/>
        <end position="332"/>
    </location>
</feature>
<sequence>MIRNKEEKPQTYTQYLEHIKNSAINEVLVASLWQDEEHCQKKGDRFTRELLPKINSWLKVFFQERFFVVEIQDRLFQEDPVFVEGGQFEGPPISFQQERLSLEKLSDSQIVRTRQRKETPGITQYHAGDVVAFVKKKVKIQSNQMILIFTDGDLYPRDGWSFVFGMTEVKQRVCLISTARHDPDFPTNSEEIYSNDERVQVMTYRAFKTATHELCHVLYQTHCHYYECLMNGSNLLKEADLKPFNLCPICLRKLFYYLNNNTQQIAPYLQNQLSFLLKLGNPYFDREIQQLQGILSDLEGSCINPESTNGINKDEEYLQSQESQEENSSSNNTVDSQYNSPPADMESLQLETNISEVRQVTRVAGCLERFCQLILRRGRNSRHKYQV</sequence>
<dbReference type="GO" id="GO:0046872">
    <property type="term" value="F:metal ion binding"/>
    <property type="evidence" value="ECO:0007669"/>
    <property type="project" value="UniProtKB-KW"/>
</dbReference>
<dbReference type="AlphaFoldDB" id="A0A8J8NMR7"/>
<dbReference type="SUPFAM" id="SSF55486">
    <property type="entry name" value="Metalloproteases ('zincins'), catalytic domain"/>
    <property type="match status" value="1"/>
</dbReference>
<dbReference type="GO" id="GO:0006508">
    <property type="term" value="P:proteolysis"/>
    <property type="evidence" value="ECO:0007669"/>
    <property type="project" value="UniProtKB-KW"/>
</dbReference>
<evidence type="ECO:0000256" key="4">
    <source>
        <dbReference type="ARBA" id="ARBA00022801"/>
    </source>
</evidence>
<organism evidence="8 9">
    <name type="scientific">Halteria grandinella</name>
    <dbReference type="NCBI Taxonomy" id="5974"/>
    <lineage>
        <taxon>Eukaryota</taxon>
        <taxon>Sar</taxon>
        <taxon>Alveolata</taxon>
        <taxon>Ciliophora</taxon>
        <taxon>Intramacronucleata</taxon>
        <taxon>Spirotrichea</taxon>
        <taxon>Stichotrichia</taxon>
        <taxon>Sporadotrichida</taxon>
        <taxon>Halteriidae</taxon>
        <taxon>Halteria</taxon>
    </lineage>
</organism>
<keyword evidence="3" id="KW-0479">Metal-binding</keyword>
<protein>
    <recommendedName>
        <fullName evidence="10">Archaemetzincin-2</fullName>
    </recommendedName>
</protein>
<evidence type="ECO:0000256" key="5">
    <source>
        <dbReference type="ARBA" id="ARBA00022833"/>
    </source>
</evidence>
<dbReference type="Gene3D" id="3.40.390.10">
    <property type="entry name" value="Collagenase (Catalytic Domain)"/>
    <property type="match status" value="1"/>
</dbReference>
<dbReference type="Proteomes" id="UP000785679">
    <property type="component" value="Unassembled WGS sequence"/>
</dbReference>
<evidence type="ECO:0000313" key="8">
    <source>
        <dbReference type="EMBL" id="TNV78457.1"/>
    </source>
</evidence>
<evidence type="ECO:0000256" key="3">
    <source>
        <dbReference type="ARBA" id="ARBA00022723"/>
    </source>
</evidence>
<evidence type="ECO:0008006" key="10">
    <source>
        <dbReference type="Google" id="ProtNLM"/>
    </source>
</evidence>
<dbReference type="PANTHER" id="PTHR15910:SF1">
    <property type="entry name" value="ARCHAEMETZINCIN-2"/>
    <property type="match status" value="1"/>
</dbReference>
<gene>
    <name evidence="8" type="ORF">FGO68_gene3768</name>
</gene>
<name>A0A8J8NMR7_HALGN</name>
<comment type="caution">
    <text evidence="8">The sequence shown here is derived from an EMBL/GenBank/DDBJ whole genome shotgun (WGS) entry which is preliminary data.</text>
</comment>
<reference evidence="8" key="1">
    <citation type="submission" date="2019-06" db="EMBL/GenBank/DDBJ databases">
        <authorList>
            <person name="Zheng W."/>
        </authorList>
    </citation>
    <scope>NUCLEOTIDE SEQUENCE</scope>
    <source>
        <strain evidence="8">QDHG01</strain>
    </source>
</reference>
<keyword evidence="9" id="KW-1185">Reference proteome</keyword>
<evidence type="ECO:0000313" key="9">
    <source>
        <dbReference type="Proteomes" id="UP000785679"/>
    </source>
</evidence>
<evidence type="ECO:0000256" key="7">
    <source>
        <dbReference type="SAM" id="MobiDB-lite"/>
    </source>
</evidence>